<organism evidence="2 3">
    <name type="scientific">Thermodesulforhabdus norvegica</name>
    <dbReference type="NCBI Taxonomy" id="39841"/>
    <lineage>
        <taxon>Bacteria</taxon>
        <taxon>Pseudomonadati</taxon>
        <taxon>Thermodesulfobacteriota</taxon>
        <taxon>Syntrophobacteria</taxon>
        <taxon>Syntrophobacterales</taxon>
        <taxon>Thermodesulforhabdaceae</taxon>
        <taxon>Thermodesulforhabdus</taxon>
    </lineage>
</organism>
<feature type="binding site" evidence="1">
    <location>
        <position position="69"/>
    </location>
    <ligand>
        <name>Mg(2+)</name>
        <dbReference type="ChEBI" id="CHEBI:18420"/>
        <label>1</label>
        <note>catalytic</note>
    </ligand>
</feature>
<reference evidence="3" key="1">
    <citation type="submission" date="2016-10" db="EMBL/GenBank/DDBJ databases">
        <authorList>
            <person name="Varghese N."/>
            <person name="Submissions S."/>
        </authorList>
    </citation>
    <scope>NUCLEOTIDE SEQUENCE [LARGE SCALE GENOMIC DNA]</scope>
    <source>
        <strain evidence="3">DSM 9990</strain>
    </source>
</reference>
<dbReference type="PRINTS" id="PR00377">
    <property type="entry name" value="IMPHPHTASES"/>
</dbReference>
<dbReference type="Gene3D" id="3.30.540.10">
    <property type="entry name" value="Fructose-1,6-Bisphosphatase, subunit A, domain 1"/>
    <property type="match status" value="1"/>
</dbReference>
<dbReference type="PANTHER" id="PTHR20854">
    <property type="entry name" value="INOSITOL MONOPHOSPHATASE"/>
    <property type="match status" value="1"/>
</dbReference>
<dbReference type="RefSeq" id="WP_093393455.1">
    <property type="nucleotide sequence ID" value="NZ_FOUU01000001.1"/>
</dbReference>
<dbReference type="GO" id="GO:0008934">
    <property type="term" value="F:inositol monophosphate 1-phosphatase activity"/>
    <property type="evidence" value="ECO:0007669"/>
    <property type="project" value="TreeGrafter"/>
</dbReference>
<evidence type="ECO:0000313" key="2">
    <source>
        <dbReference type="EMBL" id="SFM52942.1"/>
    </source>
</evidence>
<dbReference type="InterPro" id="IPR000760">
    <property type="entry name" value="Inositol_monophosphatase-like"/>
</dbReference>
<dbReference type="GO" id="GO:0007165">
    <property type="term" value="P:signal transduction"/>
    <property type="evidence" value="ECO:0007669"/>
    <property type="project" value="TreeGrafter"/>
</dbReference>
<dbReference type="PANTHER" id="PTHR20854:SF4">
    <property type="entry name" value="INOSITOL-1-MONOPHOSPHATASE-RELATED"/>
    <property type="match status" value="1"/>
</dbReference>
<dbReference type="EMBL" id="FOUU01000001">
    <property type="protein sequence ID" value="SFM52942.1"/>
    <property type="molecule type" value="Genomic_DNA"/>
</dbReference>
<dbReference type="SUPFAM" id="SSF56655">
    <property type="entry name" value="Carbohydrate phosphatase"/>
    <property type="match status" value="1"/>
</dbReference>
<dbReference type="GO" id="GO:0046872">
    <property type="term" value="F:metal ion binding"/>
    <property type="evidence" value="ECO:0007669"/>
    <property type="project" value="UniProtKB-KW"/>
</dbReference>
<dbReference type="Gene3D" id="3.40.190.80">
    <property type="match status" value="1"/>
</dbReference>
<name>A0A1I4RL08_9BACT</name>
<dbReference type="Pfam" id="PF00459">
    <property type="entry name" value="Inositol_P"/>
    <property type="match status" value="1"/>
</dbReference>
<accession>A0A1I4RL08</accession>
<feature type="binding site" evidence="1">
    <location>
        <position position="91"/>
    </location>
    <ligand>
        <name>Mg(2+)</name>
        <dbReference type="ChEBI" id="CHEBI:18420"/>
        <label>1</label>
        <note>catalytic</note>
    </ligand>
</feature>
<dbReference type="OrthoDB" id="5414450at2"/>
<gene>
    <name evidence="2" type="ORF">SAMN05660836_00677</name>
</gene>
<dbReference type="Proteomes" id="UP000199611">
    <property type="component" value="Unassembled WGS sequence"/>
</dbReference>
<comment type="cofactor">
    <cofactor evidence="1">
        <name>Mg(2+)</name>
        <dbReference type="ChEBI" id="CHEBI:18420"/>
    </cofactor>
</comment>
<keyword evidence="3" id="KW-1185">Reference proteome</keyword>
<evidence type="ECO:0000256" key="1">
    <source>
        <dbReference type="PIRSR" id="PIRSR600760-2"/>
    </source>
</evidence>
<keyword evidence="1" id="KW-0460">Magnesium</keyword>
<proteinExistence type="predicted"/>
<feature type="binding site" evidence="1">
    <location>
        <position position="206"/>
    </location>
    <ligand>
        <name>Mg(2+)</name>
        <dbReference type="ChEBI" id="CHEBI:18420"/>
        <label>1</label>
        <note>catalytic</note>
    </ligand>
</feature>
<sequence length="270" mass="30238">MESLSKGEIESFALNALKNVASVALQYYGKGNPSVKFDHELVTSAEMVIDRQMRDEIRSSFPEAAIFGEGTKAVEYRHGEAGLMWVYDALDGVANFQAGIPMWGISLALVENFWPVFGAYFIPVTGDMFWAFADEKAYWNGKEICHEEGEPTNNESLLFTYSRFHDHFKTNFPGKIRNLGCSGAHICYVAAGRADGAVLYNVGFRDLIAPSIIVKSAGGYIGRVDGEPFYINDYIDGRGIKEFLLAARKDEHEQIRSYLVRIDFPEKDQV</sequence>
<dbReference type="GO" id="GO:0006020">
    <property type="term" value="P:inositol metabolic process"/>
    <property type="evidence" value="ECO:0007669"/>
    <property type="project" value="TreeGrafter"/>
</dbReference>
<evidence type="ECO:0000313" key="3">
    <source>
        <dbReference type="Proteomes" id="UP000199611"/>
    </source>
</evidence>
<feature type="binding site" evidence="1">
    <location>
        <position position="88"/>
    </location>
    <ligand>
        <name>Mg(2+)</name>
        <dbReference type="ChEBI" id="CHEBI:18420"/>
        <label>1</label>
        <note>catalytic</note>
    </ligand>
</feature>
<dbReference type="AlphaFoldDB" id="A0A1I4RL08"/>
<feature type="binding site" evidence="1">
    <location>
        <position position="90"/>
    </location>
    <ligand>
        <name>Mg(2+)</name>
        <dbReference type="ChEBI" id="CHEBI:18420"/>
        <label>2</label>
    </ligand>
</feature>
<dbReference type="STRING" id="39841.SAMN05660836_00677"/>
<protein>
    <submittedName>
        <fullName evidence="2">Myo-inositol-1(Or 4)-monophosphatase</fullName>
    </submittedName>
</protein>
<keyword evidence="1" id="KW-0479">Metal-binding</keyword>